<keyword evidence="5" id="KW-1185">Reference proteome</keyword>
<name>A0ABR6AV45_9HYPH</name>
<comment type="similarity">
    <text evidence="1">Belongs to the aldehyde dehydrogenase family.</text>
</comment>
<accession>A0ABR6AV45</accession>
<feature type="domain" description="Aldehyde dehydrogenase" evidence="3">
    <location>
        <begin position="3"/>
        <end position="82"/>
    </location>
</feature>
<keyword evidence="2" id="KW-0560">Oxidoreductase</keyword>
<proteinExistence type="inferred from homology"/>
<protein>
    <submittedName>
        <fullName evidence="4">Acyl-CoA reductase-like NAD-dependent aldehyde dehydrogenase</fullName>
    </submittedName>
</protein>
<evidence type="ECO:0000256" key="2">
    <source>
        <dbReference type="ARBA" id="ARBA00023002"/>
    </source>
</evidence>
<evidence type="ECO:0000313" key="5">
    <source>
        <dbReference type="Proteomes" id="UP000578622"/>
    </source>
</evidence>
<dbReference type="PANTHER" id="PTHR43353">
    <property type="entry name" value="SUCCINATE-SEMIALDEHYDE DEHYDROGENASE, MITOCHONDRIAL"/>
    <property type="match status" value="1"/>
</dbReference>
<gene>
    <name evidence="4" type="ORF">FHW20_004227</name>
</gene>
<dbReference type="Pfam" id="PF00171">
    <property type="entry name" value="Aldedh"/>
    <property type="match status" value="1"/>
</dbReference>
<evidence type="ECO:0000256" key="1">
    <source>
        <dbReference type="ARBA" id="ARBA00009986"/>
    </source>
</evidence>
<reference evidence="4 5" key="1">
    <citation type="submission" date="2020-07" db="EMBL/GenBank/DDBJ databases">
        <title>Genomic Encyclopedia of Type Strains, Phase IV (KMG-V): Genome sequencing to study the core and pangenomes of soil and plant-associated prokaryotes.</title>
        <authorList>
            <person name="Whitman W."/>
        </authorList>
    </citation>
    <scope>NUCLEOTIDE SEQUENCE [LARGE SCALE GENOMIC DNA]</scope>
    <source>
        <strain evidence="4 5">RH4WT92</strain>
    </source>
</reference>
<dbReference type="InterPro" id="IPR016162">
    <property type="entry name" value="Ald_DH_N"/>
</dbReference>
<dbReference type="InterPro" id="IPR050740">
    <property type="entry name" value="Aldehyde_DH_Superfamily"/>
</dbReference>
<comment type="caution">
    <text evidence="4">The sequence shown here is derived from an EMBL/GenBank/DDBJ whole genome shotgun (WGS) entry which is preliminary data.</text>
</comment>
<dbReference type="Gene3D" id="3.40.605.10">
    <property type="entry name" value="Aldehyde Dehydrogenase, Chain A, domain 1"/>
    <property type="match status" value="1"/>
</dbReference>
<evidence type="ECO:0000259" key="3">
    <source>
        <dbReference type="Pfam" id="PF00171"/>
    </source>
</evidence>
<organism evidence="4 5">
    <name type="scientific">Brucella intermedia</name>
    <dbReference type="NCBI Taxonomy" id="94625"/>
    <lineage>
        <taxon>Bacteria</taxon>
        <taxon>Pseudomonadati</taxon>
        <taxon>Pseudomonadota</taxon>
        <taxon>Alphaproteobacteria</taxon>
        <taxon>Hyphomicrobiales</taxon>
        <taxon>Brucellaceae</taxon>
        <taxon>Brucella/Ochrobactrum group</taxon>
        <taxon>Brucella</taxon>
    </lineage>
</organism>
<dbReference type="EMBL" id="JACGXG010000009">
    <property type="protein sequence ID" value="MBA8853247.1"/>
    <property type="molecule type" value="Genomic_DNA"/>
</dbReference>
<dbReference type="InterPro" id="IPR015590">
    <property type="entry name" value="Aldehyde_DH_dom"/>
</dbReference>
<evidence type="ECO:0000313" key="4">
    <source>
        <dbReference type="EMBL" id="MBA8853247.1"/>
    </source>
</evidence>
<dbReference type="SUPFAM" id="SSF53720">
    <property type="entry name" value="ALDH-like"/>
    <property type="match status" value="1"/>
</dbReference>
<sequence>MGRAETARAIDAAYGAQKKWAGLTAAARSKILRQWFELVMVNQEDLAIILTTEMGKPLAEARGEVAYGAAYVEWFAEEANGLMAT</sequence>
<dbReference type="Proteomes" id="UP000578622">
    <property type="component" value="Unassembled WGS sequence"/>
</dbReference>
<dbReference type="InterPro" id="IPR016161">
    <property type="entry name" value="Ald_DH/histidinol_DH"/>
</dbReference>
<dbReference type="PANTHER" id="PTHR43353:SF5">
    <property type="entry name" value="SUCCINATE-SEMIALDEHYDE DEHYDROGENASE, MITOCHONDRIAL"/>
    <property type="match status" value="1"/>
</dbReference>